<feature type="transmembrane region" description="Helical" evidence="5">
    <location>
        <begin position="159"/>
        <end position="181"/>
    </location>
</feature>
<keyword evidence="4 5" id="KW-0472">Membrane</keyword>
<name>A0AAE3H0B7_9CYAN</name>
<gene>
    <name evidence="7" type="ORF">NJ959_26140</name>
</gene>
<evidence type="ECO:0000256" key="1">
    <source>
        <dbReference type="ARBA" id="ARBA00004127"/>
    </source>
</evidence>
<comment type="caution">
    <text evidence="7">The sequence shown here is derived from an EMBL/GenBank/DDBJ whole genome shotgun (WGS) entry which is preliminary data.</text>
</comment>
<dbReference type="GO" id="GO:0012505">
    <property type="term" value="C:endomembrane system"/>
    <property type="evidence" value="ECO:0007669"/>
    <property type="project" value="UniProtKB-SubCell"/>
</dbReference>
<keyword evidence="8" id="KW-1185">Reference proteome</keyword>
<keyword evidence="3 5" id="KW-1133">Transmembrane helix</keyword>
<dbReference type="InterPro" id="IPR007263">
    <property type="entry name" value="DCC1-like"/>
</dbReference>
<sequence>MSWLKKLEELFGLDLRSLALMRICLAILIIVDLIKRSQDLAAHYTDFGILPRGPLIEQFLNPLLWSFHLFSGKSFFEAILFILAGLVALVLLIGYQTRLFTILSWILLVSLQNRNPIILDGGDIELHLLLFWGIFLPLGAYYSVDSALNSSEKPLPTRILSPASVALILQVCLVYWVSAILKSDPVWWKEGSAAYYALSIDQLATPLGHFLLNFPGLLTISTFITIWIEACGPFLLFVPIATPIFRIAAVVIFISLHGGFGLTLTLDLFPVIAASGWLACLPSEFWDGISAKLQTPQRQGLRIYYDGDCGFCKKMVYIIRTCLILPETPLLPAQDNPEIFTYMKTQNSWVVVDWKERKHFKFEAISYICSLSPLFFPIVPLLKWQPIMSIGTNFYEWVANNRRTASKVTTHFQFRPLEVQVSYWTNAIALSCLVCILLWNLNTIAPSLFKLPNFVTSLSFSLRLDQRWDMFAPNPLVDDGWYVIPGYLKDGTEIDVFNHGKPVTWEKPALVADTYPNGRWRKYMLNFWYPDNARYRPYYGGYLCRDWNSQHQGGKQLDRFNIYFMKERTLPNYQPPKVEKVFIMDYYCFELPKVEKK</sequence>
<organism evidence="7 8">
    <name type="scientific">Limnofasciculus baicalensis BBK-W-15</name>
    <dbReference type="NCBI Taxonomy" id="2699891"/>
    <lineage>
        <taxon>Bacteria</taxon>
        <taxon>Bacillati</taxon>
        <taxon>Cyanobacteriota</taxon>
        <taxon>Cyanophyceae</taxon>
        <taxon>Coleofasciculales</taxon>
        <taxon>Coleofasciculaceae</taxon>
        <taxon>Limnofasciculus</taxon>
        <taxon>Limnofasciculus baicalensis</taxon>
    </lineage>
</organism>
<evidence type="ECO:0000256" key="3">
    <source>
        <dbReference type="ARBA" id="ARBA00022989"/>
    </source>
</evidence>
<evidence type="ECO:0000313" key="7">
    <source>
        <dbReference type="EMBL" id="MCP2731917.1"/>
    </source>
</evidence>
<feature type="transmembrane region" description="Helical" evidence="5">
    <location>
        <begin position="244"/>
        <end position="262"/>
    </location>
</feature>
<dbReference type="EMBL" id="JAMZMM010000428">
    <property type="protein sequence ID" value="MCP2731917.1"/>
    <property type="molecule type" value="Genomic_DNA"/>
</dbReference>
<protein>
    <submittedName>
        <fullName evidence="7">HTTM domain-containing protein</fullName>
    </submittedName>
</protein>
<dbReference type="InterPro" id="IPR052964">
    <property type="entry name" value="Sporulation_signal_mat"/>
</dbReference>
<dbReference type="InterPro" id="IPR011020">
    <property type="entry name" value="HTTM-like"/>
</dbReference>
<evidence type="ECO:0000313" key="8">
    <source>
        <dbReference type="Proteomes" id="UP001204953"/>
    </source>
</evidence>
<dbReference type="Pfam" id="PF04134">
    <property type="entry name" value="DCC1-like"/>
    <property type="match status" value="1"/>
</dbReference>
<reference evidence="7" key="1">
    <citation type="submission" date="2022-06" db="EMBL/GenBank/DDBJ databases">
        <title>New cyanobacteria of genus Symplocastrum in benthos of Lake Baikal.</title>
        <authorList>
            <person name="Sorokovikova E."/>
            <person name="Tikhonova I."/>
            <person name="Krasnopeev A."/>
            <person name="Evseev P."/>
            <person name="Gladkikh A."/>
            <person name="Belykh O."/>
        </authorList>
    </citation>
    <scope>NUCLEOTIDE SEQUENCE</scope>
    <source>
        <strain evidence="7">BBK-W-15</strain>
    </source>
</reference>
<keyword evidence="2 5" id="KW-0812">Transmembrane</keyword>
<evidence type="ECO:0000256" key="2">
    <source>
        <dbReference type="ARBA" id="ARBA00022692"/>
    </source>
</evidence>
<evidence type="ECO:0000259" key="6">
    <source>
        <dbReference type="SMART" id="SM00752"/>
    </source>
</evidence>
<dbReference type="RefSeq" id="WP_254014648.1">
    <property type="nucleotide sequence ID" value="NZ_JAMZMM010000428.1"/>
</dbReference>
<dbReference type="SMART" id="SM00752">
    <property type="entry name" value="HTTM"/>
    <property type="match status" value="1"/>
</dbReference>
<feature type="transmembrane region" description="Helical" evidence="5">
    <location>
        <begin position="75"/>
        <end position="93"/>
    </location>
</feature>
<feature type="transmembrane region" description="Helical" evidence="5">
    <location>
        <begin position="15"/>
        <end position="34"/>
    </location>
</feature>
<feature type="domain" description="HTTM-like" evidence="6">
    <location>
        <begin position="10"/>
        <end position="285"/>
    </location>
</feature>
<dbReference type="AlphaFoldDB" id="A0AAE3H0B7"/>
<evidence type="ECO:0000256" key="5">
    <source>
        <dbReference type="SAM" id="Phobius"/>
    </source>
</evidence>
<dbReference type="PANTHER" id="PTHR39535">
    <property type="entry name" value="SPORULATION-DELAYING PROTEIN SDPB"/>
    <property type="match status" value="1"/>
</dbReference>
<evidence type="ECO:0000256" key="4">
    <source>
        <dbReference type="ARBA" id="ARBA00023136"/>
    </source>
</evidence>
<dbReference type="GO" id="GO:0015035">
    <property type="term" value="F:protein-disulfide reductase activity"/>
    <property type="evidence" value="ECO:0007669"/>
    <property type="project" value="InterPro"/>
</dbReference>
<dbReference type="Proteomes" id="UP001204953">
    <property type="component" value="Unassembled WGS sequence"/>
</dbReference>
<comment type="subcellular location">
    <subcellularLocation>
        <location evidence="1">Endomembrane system</location>
        <topology evidence="1">Multi-pass membrane protein</topology>
    </subcellularLocation>
</comment>
<dbReference type="PANTHER" id="PTHR39535:SF2">
    <property type="entry name" value="HTTM DOMAIN-CONTAINING PROTEIN"/>
    <property type="match status" value="1"/>
</dbReference>
<feature type="transmembrane region" description="Helical" evidence="5">
    <location>
        <begin position="126"/>
        <end position="144"/>
    </location>
</feature>
<proteinExistence type="predicted"/>
<accession>A0AAE3H0B7</accession>